<dbReference type="GO" id="GO:0046872">
    <property type="term" value="F:metal ion binding"/>
    <property type="evidence" value="ECO:0007669"/>
    <property type="project" value="UniProtKB-KW"/>
</dbReference>
<evidence type="ECO:0000256" key="1">
    <source>
        <dbReference type="ARBA" id="ARBA00005568"/>
    </source>
</evidence>
<dbReference type="Proteomes" id="UP000664203">
    <property type="component" value="Unassembled WGS sequence"/>
</dbReference>
<dbReference type="Gene3D" id="3.20.20.60">
    <property type="entry name" value="Phosphoenolpyruvate-binding domains"/>
    <property type="match status" value="1"/>
</dbReference>
<comment type="similarity">
    <text evidence="1">Belongs to the HpcH/HpaI aldolase family.</text>
</comment>
<accession>A0A8H3IKR8</accession>
<dbReference type="InterPro" id="IPR050251">
    <property type="entry name" value="HpcH-HpaI_aldolase"/>
</dbReference>
<keyword evidence="6" id="KW-1185">Reference proteome</keyword>
<evidence type="ECO:0000313" key="5">
    <source>
        <dbReference type="EMBL" id="CAF9924520.1"/>
    </source>
</evidence>
<evidence type="ECO:0000256" key="3">
    <source>
        <dbReference type="ARBA" id="ARBA00023239"/>
    </source>
</evidence>
<gene>
    <name evidence="5" type="ORF">ALECFALPRED_002779</name>
</gene>
<dbReference type="InterPro" id="IPR015813">
    <property type="entry name" value="Pyrv/PenolPyrv_kinase-like_dom"/>
</dbReference>
<organism evidence="5 6">
    <name type="scientific">Alectoria fallacina</name>
    <dbReference type="NCBI Taxonomy" id="1903189"/>
    <lineage>
        <taxon>Eukaryota</taxon>
        <taxon>Fungi</taxon>
        <taxon>Dikarya</taxon>
        <taxon>Ascomycota</taxon>
        <taxon>Pezizomycotina</taxon>
        <taxon>Lecanoromycetes</taxon>
        <taxon>OSLEUM clade</taxon>
        <taxon>Lecanoromycetidae</taxon>
        <taxon>Lecanorales</taxon>
        <taxon>Lecanorineae</taxon>
        <taxon>Parmeliaceae</taxon>
        <taxon>Alectoria</taxon>
    </lineage>
</organism>
<dbReference type="PANTHER" id="PTHR30502">
    <property type="entry name" value="2-KETO-3-DEOXY-L-RHAMNONATE ALDOLASE"/>
    <property type="match status" value="1"/>
</dbReference>
<dbReference type="OrthoDB" id="1621678at2759"/>
<keyword evidence="3" id="KW-0456">Lyase</keyword>
<proteinExistence type="inferred from homology"/>
<dbReference type="Pfam" id="PF03328">
    <property type="entry name" value="HpcH_HpaI"/>
    <property type="match status" value="1"/>
</dbReference>
<name>A0A8H3IKR8_9LECA</name>
<evidence type="ECO:0000256" key="2">
    <source>
        <dbReference type="ARBA" id="ARBA00022723"/>
    </source>
</evidence>
<sequence>MGSGLTFGAWQMLPGSNQARTIARCGFDWVLVDTEHGNIDDSAMHEAVAAIAACGVSPVVRIAANEGWMVKRALDSGGTQSTKTEHNCCVKAFLLTRAAAHGIIVPLLYTADDAKKLVQSAKFPPAGTRGFGSPFPMEKFGGPSPTEYLQQANDSLVTIVQIETKEALENVDAIAKVPGIDVLFVGPFDLGNSIGHSIVDGTIHDELKEAIAKIQRAAKENEKSSGIYSTSGDQAREFADQGFNMVSLVDSHFQLMLQEYVMDEQQMREPDIADILTLHPGVSDDGCGCAAGVYDFCINRCQRFLCSFSTEYGQGSNVRACKDDRVTGTIALLD</sequence>
<feature type="domain" description="HpcH/HpaI aldolase/citrate lyase" evidence="4">
    <location>
        <begin position="18"/>
        <end position="248"/>
    </location>
</feature>
<dbReference type="InterPro" id="IPR040442">
    <property type="entry name" value="Pyrv_kinase-like_dom_sf"/>
</dbReference>
<dbReference type="InterPro" id="IPR005000">
    <property type="entry name" value="Aldolase/citrate-lyase_domain"/>
</dbReference>
<reference evidence="5" key="1">
    <citation type="submission" date="2021-03" db="EMBL/GenBank/DDBJ databases">
        <authorList>
            <person name="Tagirdzhanova G."/>
        </authorList>
    </citation>
    <scope>NUCLEOTIDE SEQUENCE</scope>
</reference>
<dbReference type="GO" id="GO:0005737">
    <property type="term" value="C:cytoplasm"/>
    <property type="evidence" value="ECO:0007669"/>
    <property type="project" value="TreeGrafter"/>
</dbReference>
<dbReference type="SUPFAM" id="SSF51621">
    <property type="entry name" value="Phosphoenolpyruvate/pyruvate domain"/>
    <property type="match status" value="1"/>
</dbReference>
<protein>
    <recommendedName>
        <fullName evidence="4">HpcH/HpaI aldolase/citrate lyase domain-containing protein</fullName>
    </recommendedName>
</protein>
<evidence type="ECO:0000259" key="4">
    <source>
        <dbReference type="Pfam" id="PF03328"/>
    </source>
</evidence>
<comment type="caution">
    <text evidence="5">The sequence shown here is derived from an EMBL/GenBank/DDBJ whole genome shotgun (WGS) entry which is preliminary data.</text>
</comment>
<evidence type="ECO:0000313" key="6">
    <source>
        <dbReference type="Proteomes" id="UP000664203"/>
    </source>
</evidence>
<dbReference type="GO" id="GO:0016832">
    <property type="term" value="F:aldehyde-lyase activity"/>
    <property type="evidence" value="ECO:0007669"/>
    <property type="project" value="TreeGrafter"/>
</dbReference>
<dbReference type="EMBL" id="CAJPDR010000191">
    <property type="protein sequence ID" value="CAF9924520.1"/>
    <property type="molecule type" value="Genomic_DNA"/>
</dbReference>
<keyword evidence="2" id="KW-0479">Metal-binding</keyword>
<dbReference type="PANTHER" id="PTHR30502:SF0">
    <property type="entry name" value="PHOSPHOENOLPYRUVATE CARBOXYLASE FAMILY PROTEIN"/>
    <property type="match status" value="1"/>
</dbReference>
<dbReference type="AlphaFoldDB" id="A0A8H3IKR8"/>